<dbReference type="Gene3D" id="3.30.710.10">
    <property type="entry name" value="Potassium Channel Kv1.1, Chain A"/>
    <property type="match status" value="1"/>
</dbReference>
<reference evidence="2" key="1">
    <citation type="submission" date="2020-06" db="EMBL/GenBank/DDBJ databases">
        <authorList>
            <consortium name="Plant Systems Biology data submission"/>
        </authorList>
    </citation>
    <scope>NUCLEOTIDE SEQUENCE</scope>
    <source>
        <strain evidence="2">D6</strain>
    </source>
</reference>
<accession>A0A9N8ERN5</accession>
<dbReference type="InterPro" id="IPR011333">
    <property type="entry name" value="SKP1/BTB/POZ_sf"/>
</dbReference>
<organism evidence="2 3">
    <name type="scientific">Seminavis robusta</name>
    <dbReference type="NCBI Taxonomy" id="568900"/>
    <lineage>
        <taxon>Eukaryota</taxon>
        <taxon>Sar</taxon>
        <taxon>Stramenopiles</taxon>
        <taxon>Ochrophyta</taxon>
        <taxon>Bacillariophyta</taxon>
        <taxon>Bacillariophyceae</taxon>
        <taxon>Bacillariophycidae</taxon>
        <taxon>Naviculales</taxon>
        <taxon>Naviculaceae</taxon>
        <taxon>Seminavis</taxon>
    </lineage>
</organism>
<dbReference type="PANTHER" id="PTHR24413">
    <property type="entry name" value="SPECKLE-TYPE POZ PROTEIN"/>
    <property type="match status" value="1"/>
</dbReference>
<dbReference type="SMART" id="SM00225">
    <property type="entry name" value="BTB"/>
    <property type="match status" value="1"/>
</dbReference>
<dbReference type="SUPFAM" id="SSF54695">
    <property type="entry name" value="POZ domain"/>
    <property type="match status" value="1"/>
</dbReference>
<evidence type="ECO:0000313" key="3">
    <source>
        <dbReference type="Proteomes" id="UP001153069"/>
    </source>
</evidence>
<dbReference type="Proteomes" id="UP001153069">
    <property type="component" value="Unassembled WGS sequence"/>
</dbReference>
<proteinExistence type="predicted"/>
<dbReference type="PROSITE" id="PS50097">
    <property type="entry name" value="BTB"/>
    <property type="match status" value="1"/>
</dbReference>
<sequence length="161" mass="18025">MSLNRFNKADLPHCEEITRDACIASFLTDEGLCDITLKGKDGVSVNANRFWLAARSRVFRSMLLGEFSEAKKDVIPLGYNGCVLKALVEYIVTDRALVLENEGQESDGELVSLMAAAMFFELPGLCEKLLITFPVHCESNLHPQLPFWRLAKKKGQLFQLS</sequence>
<feature type="domain" description="BTB" evidence="1">
    <location>
        <begin position="33"/>
        <end position="100"/>
    </location>
</feature>
<name>A0A9N8ERN5_9STRA</name>
<dbReference type="Pfam" id="PF00651">
    <property type="entry name" value="BTB"/>
    <property type="match status" value="1"/>
</dbReference>
<dbReference type="InterPro" id="IPR000210">
    <property type="entry name" value="BTB/POZ_dom"/>
</dbReference>
<gene>
    <name evidence="2" type="ORF">SEMRO_1466_G275060.1</name>
</gene>
<evidence type="ECO:0000259" key="1">
    <source>
        <dbReference type="PROSITE" id="PS50097"/>
    </source>
</evidence>
<keyword evidence="3" id="KW-1185">Reference proteome</keyword>
<protein>
    <recommendedName>
        <fullName evidence="1">BTB domain-containing protein</fullName>
    </recommendedName>
</protein>
<dbReference type="CDD" id="cd18186">
    <property type="entry name" value="BTB_POZ_ZBTB_KLHL-like"/>
    <property type="match status" value="1"/>
</dbReference>
<evidence type="ECO:0000313" key="2">
    <source>
        <dbReference type="EMBL" id="CAB9523874.1"/>
    </source>
</evidence>
<comment type="caution">
    <text evidence="2">The sequence shown here is derived from an EMBL/GenBank/DDBJ whole genome shotgun (WGS) entry which is preliminary data.</text>
</comment>
<dbReference type="AlphaFoldDB" id="A0A9N8ERN5"/>
<dbReference type="EMBL" id="CAICTM010001464">
    <property type="protein sequence ID" value="CAB9523874.1"/>
    <property type="molecule type" value="Genomic_DNA"/>
</dbReference>
<dbReference type="OrthoDB" id="2398535at2759"/>